<gene>
    <name evidence="1" type="ORF">JI750_18745</name>
</gene>
<accession>A0ABS1KHI3</accession>
<dbReference type="Proteomes" id="UP000603728">
    <property type="component" value="Unassembled WGS sequence"/>
</dbReference>
<name>A0ABS1KHI3_9FLAO</name>
<comment type="caution">
    <text evidence="1">The sequence shown here is derived from an EMBL/GenBank/DDBJ whole genome shotgun (WGS) entry which is preliminary data.</text>
</comment>
<organism evidence="1 2">
    <name type="scientific">Flavobacterium tagetis</name>
    <dbReference type="NCBI Taxonomy" id="2801336"/>
    <lineage>
        <taxon>Bacteria</taxon>
        <taxon>Pseudomonadati</taxon>
        <taxon>Bacteroidota</taxon>
        <taxon>Flavobacteriia</taxon>
        <taxon>Flavobacteriales</taxon>
        <taxon>Flavobacteriaceae</taxon>
        <taxon>Flavobacterium</taxon>
    </lineage>
</organism>
<evidence type="ECO:0000313" key="2">
    <source>
        <dbReference type="Proteomes" id="UP000603728"/>
    </source>
</evidence>
<keyword evidence="2" id="KW-1185">Reference proteome</keyword>
<proteinExistence type="predicted"/>
<reference evidence="1 2" key="1">
    <citation type="submission" date="2021-01" db="EMBL/GenBank/DDBJ databases">
        <title>Genome seq and assembly of Flavobacterium sp. GN10.</title>
        <authorList>
            <person name="Chhetri G."/>
        </authorList>
    </citation>
    <scope>NUCLEOTIDE SEQUENCE [LARGE SCALE GENOMIC DNA]</scope>
    <source>
        <strain evidence="1 2">GN10</strain>
    </source>
</reference>
<protein>
    <submittedName>
        <fullName evidence="1">Uncharacterized protein</fullName>
    </submittedName>
</protein>
<dbReference type="RefSeq" id="WP_202005813.1">
    <property type="nucleotide sequence ID" value="NZ_JAERSF010000004.1"/>
</dbReference>
<sequence length="115" mass="13735">MEKTTIITKNIFDKSITEFNHFYVYLSENKKPDAYYFQLTNSKSKDLVKKICNYKLKQINSKIILNYNFFIKLGYNKTIDLLKDKKIFVIDKTPSLFKCAKIYEVKLINYSYLSN</sequence>
<dbReference type="EMBL" id="JAERSF010000004">
    <property type="protein sequence ID" value="MBL0738940.1"/>
    <property type="molecule type" value="Genomic_DNA"/>
</dbReference>
<evidence type="ECO:0000313" key="1">
    <source>
        <dbReference type="EMBL" id="MBL0738940.1"/>
    </source>
</evidence>